<reference evidence="3" key="1">
    <citation type="submission" date="2019-08" db="EMBL/GenBank/DDBJ databases">
        <title>The genome of the North American firefly Photinus pyralis.</title>
        <authorList>
            <consortium name="Photinus pyralis genome working group"/>
            <person name="Fallon T.R."/>
            <person name="Sander Lower S.E."/>
            <person name="Weng J.-K."/>
        </authorList>
    </citation>
    <scope>NUCLEOTIDE SEQUENCE</scope>
    <source>
        <strain evidence="3">TRF0915ILg1</strain>
        <tissue evidence="3">Whole body</tissue>
    </source>
</reference>
<feature type="domain" description="DDE-1" evidence="2">
    <location>
        <begin position="150"/>
        <end position="195"/>
    </location>
</feature>
<feature type="compositionally biased region" description="Basic and acidic residues" evidence="1">
    <location>
        <begin position="326"/>
        <end position="337"/>
    </location>
</feature>
<dbReference type="OrthoDB" id="8187571at2759"/>
<organism evidence="3 4">
    <name type="scientific">Ignelater luminosus</name>
    <name type="common">Cucubano</name>
    <name type="synonym">Pyrophorus luminosus</name>
    <dbReference type="NCBI Taxonomy" id="2038154"/>
    <lineage>
        <taxon>Eukaryota</taxon>
        <taxon>Metazoa</taxon>
        <taxon>Ecdysozoa</taxon>
        <taxon>Arthropoda</taxon>
        <taxon>Hexapoda</taxon>
        <taxon>Insecta</taxon>
        <taxon>Pterygota</taxon>
        <taxon>Neoptera</taxon>
        <taxon>Endopterygota</taxon>
        <taxon>Coleoptera</taxon>
        <taxon>Polyphaga</taxon>
        <taxon>Elateriformia</taxon>
        <taxon>Elateroidea</taxon>
        <taxon>Elateridae</taxon>
        <taxon>Agrypninae</taxon>
        <taxon>Pyrophorini</taxon>
        <taxon>Ignelater</taxon>
    </lineage>
</organism>
<protein>
    <recommendedName>
        <fullName evidence="2">DDE-1 domain-containing protein</fullName>
    </recommendedName>
</protein>
<dbReference type="PANTHER" id="PTHR19303">
    <property type="entry name" value="TRANSPOSON"/>
    <property type="match status" value="1"/>
</dbReference>
<dbReference type="EMBL" id="VTPC01065778">
    <property type="protein sequence ID" value="KAF2889522.1"/>
    <property type="molecule type" value="Genomic_DNA"/>
</dbReference>
<evidence type="ECO:0000259" key="2">
    <source>
        <dbReference type="Pfam" id="PF03184"/>
    </source>
</evidence>
<gene>
    <name evidence="3" type="ORF">ILUMI_16651</name>
</gene>
<accession>A0A8K0CSI6</accession>
<dbReference type="PANTHER" id="PTHR19303:SF74">
    <property type="entry name" value="POGO TRANSPOSABLE ELEMENT WITH KRAB DOMAIN"/>
    <property type="match status" value="1"/>
</dbReference>
<feature type="compositionally biased region" description="Basic residues" evidence="1">
    <location>
        <begin position="338"/>
        <end position="347"/>
    </location>
</feature>
<comment type="caution">
    <text evidence="3">The sequence shown here is derived from an EMBL/GenBank/DDBJ whole genome shotgun (WGS) entry which is preliminary data.</text>
</comment>
<dbReference type="Proteomes" id="UP000801492">
    <property type="component" value="Unassembled WGS sequence"/>
</dbReference>
<evidence type="ECO:0000313" key="4">
    <source>
        <dbReference type="Proteomes" id="UP000801492"/>
    </source>
</evidence>
<feature type="region of interest" description="Disordered" evidence="1">
    <location>
        <begin position="326"/>
        <end position="347"/>
    </location>
</feature>
<sequence length="363" mass="41029">MCFGLTMRDLRKMAHETAVKINLQMPDAWGFKEIACKEWTFGFMKRHPPFSLQNLEACSLSRATAFNKYNVNTFFKISQYGNGFTTIQTPKRVIAQKGCKQVSSVTTAERGQLVTVCNIICARSHALPPAMRDLFYEGNPKSHIFLDVINLARENGVTIVTMPPHCSHLLQPLDVAVYGPLKKHYNTAMDQLMKDHTGTPMSIYDISGCFGVAFGRTTTPTHILASLRRTGIVHFDRHVFTDTDFLPSSVTDRPMPTILNTTVGVDLMFATAGGSSTNKESKKLDENTDFISSKEFIRYPKAKLRKENPNKRRRVVSCILTDTPQKEDLERRDEEKKSKKNQKAKVRPRSTFLVFRGIRTGNV</sequence>
<keyword evidence="4" id="KW-1185">Reference proteome</keyword>
<dbReference type="GO" id="GO:0005634">
    <property type="term" value="C:nucleus"/>
    <property type="evidence" value="ECO:0007669"/>
    <property type="project" value="TreeGrafter"/>
</dbReference>
<dbReference type="GO" id="GO:0003677">
    <property type="term" value="F:DNA binding"/>
    <property type="evidence" value="ECO:0007669"/>
    <property type="project" value="TreeGrafter"/>
</dbReference>
<dbReference type="AlphaFoldDB" id="A0A8K0CSI6"/>
<dbReference type="InterPro" id="IPR004875">
    <property type="entry name" value="DDE_SF_endonuclease_dom"/>
</dbReference>
<name>A0A8K0CSI6_IGNLU</name>
<evidence type="ECO:0000313" key="3">
    <source>
        <dbReference type="EMBL" id="KAF2889522.1"/>
    </source>
</evidence>
<evidence type="ECO:0000256" key="1">
    <source>
        <dbReference type="SAM" id="MobiDB-lite"/>
    </source>
</evidence>
<dbReference type="InterPro" id="IPR050863">
    <property type="entry name" value="CenT-Element_Derived"/>
</dbReference>
<proteinExistence type="predicted"/>
<dbReference type="Pfam" id="PF03184">
    <property type="entry name" value="DDE_1"/>
    <property type="match status" value="1"/>
</dbReference>